<dbReference type="AlphaFoldDB" id="M7ZP77"/>
<accession>M7ZP77</accession>
<dbReference type="PROSITE" id="PS50206">
    <property type="entry name" value="RHODANESE_3"/>
    <property type="match status" value="1"/>
</dbReference>
<sequence length="313" mass="34858">MTERRDIYEDSGKFVQKLDNSFVQHVITVCEFSLSQIKQFPWIIAWLPCAFPDCSRMIADKFCNVTVVLVFRFGISVQSLSCFAAARYAPNKFRGKSLGHSAMIFLSSTTSQCASYGWQSHKWVAMLLEYGELQTTLLVDGIPVWTFCFAATNERGIIVAIRKLQIPWDPGDSLTFDMIHLAAYVHLLQMLLMLPWDPGGCAITPGEVQVKSLSMQHINIEGRTLSKRTIVHALYLCLPLGPRRFGMVRLGGKPKFMVGGLSATYTTSTLGPDNGVLLLDLGRSEALGRYALQIQGRWHGSIWLGRNGRFGGG</sequence>
<organism evidence="1">
    <name type="scientific">Triticum urartu</name>
    <name type="common">Red wild einkorn</name>
    <name type="synonym">Crithodium urartu</name>
    <dbReference type="NCBI Taxonomy" id="4572"/>
    <lineage>
        <taxon>Eukaryota</taxon>
        <taxon>Viridiplantae</taxon>
        <taxon>Streptophyta</taxon>
        <taxon>Embryophyta</taxon>
        <taxon>Tracheophyta</taxon>
        <taxon>Spermatophyta</taxon>
        <taxon>Magnoliopsida</taxon>
        <taxon>Liliopsida</taxon>
        <taxon>Poales</taxon>
        <taxon>Poaceae</taxon>
        <taxon>BOP clade</taxon>
        <taxon>Pooideae</taxon>
        <taxon>Triticodae</taxon>
        <taxon>Triticeae</taxon>
        <taxon>Triticinae</taxon>
        <taxon>Triticum</taxon>
    </lineage>
</organism>
<dbReference type="OMA" id="MQHINIE"/>
<reference evidence="1" key="1">
    <citation type="journal article" date="2013" name="Nature">
        <title>Draft genome of the wheat A-genome progenitor Triticum urartu.</title>
        <authorList>
            <person name="Ling H.Q."/>
            <person name="Zhao S."/>
            <person name="Liu D."/>
            <person name="Wang J."/>
            <person name="Sun H."/>
            <person name="Zhang C."/>
            <person name="Fan H."/>
            <person name="Li D."/>
            <person name="Dong L."/>
            <person name="Tao Y."/>
            <person name="Gao C."/>
            <person name="Wu H."/>
            <person name="Li Y."/>
            <person name="Cui Y."/>
            <person name="Guo X."/>
            <person name="Zheng S."/>
            <person name="Wang B."/>
            <person name="Yu K."/>
            <person name="Liang Q."/>
            <person name="Yang W."/>
            <person name="Lou X."/>
            <person name="Chen J."/>
            <person name="Feng M."/>
            <person name="Jian J."/>
            <person name="Zhang X."/>
            <person name="Luo G."/>
            <person name="Jiang Y."/>
            <person name="Liu J."/>
            <person name="Wang Z."/>
            <person name="Sha Y."/>
            <person name="Zhang B."/>
            <person name="Wu H."/>
            <person name="Tang D."/>
            <person name="Shen Q."/>
            <person name="Xue P."/>
            <person name="Zou S."/>
            <person name="Wang X."/>
            <person name="Liu X."/>
            <person name="Wang F."/>
            <person name="Yang Y."/>
            <person name="An X."/>
            <person name="Dong Z."/>
            <person name="Zhang K."/>
            <person name="Zhang X."/>
            <person name="Luo M.C."/>
            <person name="Dvorak J."/>
            <person name="Tong Y."/>
            <person name="Wang J."/>
            <person name="Yang H."/>
            <person name="Li Z."/>
            <person name="Wang D."/>
            <person name="Zhang A."/>
            <person name="Wang J."/>
        </authorList>
    </citation>
    <scope>NUCLEOTIDE SEQUENCE</scope>
</reference>
<protein>
    <submittedName>
        <fullName evidence="1">Uncharacterized protein</fullName>
    </submittedName>
</protein>
<proteinExistence type="predicted"/>
<name>M7ZP77_TRIUA</name>
<gene>
    <name evidence="1" type="ORF">TRIUR3_08410</name>
</gene>
<dbReference type="EMBL" id="KD185416">
    <property type="protein sequence ID" value="EMS54155.1"/>
    <property type="molecule type" value="Genomic_DNA"/>
</dbReference>
<evidence type="ECO:0000313" key="1">
    <source>
        <dbReference type="EMBL" id="EMS54155.1"/>
    </source>
</evidence>
<dbReference type="InterPro" id="IPR001763">
    <property type="entry name" value="Rhodanese-like_dom"/>
</dbReference>